<comment type="caution">
    <text evidence="2">The sequence shown here is derived from an EMBL/GenBank/DDBJ whole genome shotgun (WGS) entry which is preliminary data.</text>
</comment>
<evidence type="ECO:0000313" key="2">
    <source>
        <dbReference type="EMBL" id="HDD31231.1"/>
    </source>
</evidence>
<dbReference type="InterPro" id="IPR026870">
    <property type="entry name" value="Zinc_ribbon_dom"/>
</dbReference>
<dbReference type="AlphaFoldDB" id="A0A7C0Y0P6"/>
<sequence length="39" mass="4305">MRSCPRCGAELRAGAKFCHKCGAPIIHEAPPQKLITKRE</sequence>
<dbReference type="EMBL" id="DQYG01000050">
    <property type="protein sequence ID" value="HDD31231.1"/>
    <property type="molecule type" value="Genomic_DNA"/>
</dbReference>
<accession>A0A7C0Y0P6</accession>
<reference evidence="2" key="1">
    <citation type="journal article" date="2020" name="mSystems">
        <title>Genome- and Community-Level Interaction Insights into Carbon Utilization and Element Cycling Functions of Hydrothermarchaeota in Hydrothermal Sediment.</title>
        <authorList>
            <person name="Zhou Z."/>
            <person name="Liu Y."/>
            <person name="Xu W."/>
            <person name="Pan J."/>
            <person name="Luo Z.H."/>
            <person name="Li M."/>
        </authorList>
    </citation>
    <scope>NUCLEOTIDE SEQUENCE [LARGE SCALE GENOMIC DNA]</scope>
    <source>
        <strain evidence="2">HyVt-151</strain>
    </source>
</reference>
<dbReference type="Pfam" id="PF13240">
    <property type="entry name" value="Zn_Ribbon_1"/>
    <property type="match status" value="1"/>
</dbReference>
<feature type="domain" description="Zinc-ribbon" evidence="1">
    <location>
        <begin position="4"/>
        <end position="25"/>
    </location>
</feature>
<protein>
    <submittedName>
        <fullName evidence="2">Zinc ribbon domain-containing protein</fullName>
    </submittedName>
</protein>
<dbReference type="Gene3D" id="4.10.1060.50">
    <property type="match status" value="1"/>
</dbReference>
<dbReference type="InterPro" id="IPR038587">
    <property type="entry name" value="Ribosomal_eL40_sf"/>
</dbReference>
<evidence type="ECO:0000259" key="1">
    <source>
        <dbReference type="Pfam" id="PF13240"/>
    </source>
</evidence>
<gene>
    <name evidence="2" type="ORF">ENF72_01215</name>
</gene>
<name>A0A7C0Y0P6_THELI</name>
<feature type="non-terminal residue" evidence="2">
    <location>
        <position position="39"/>
    </location>
</feature>
<proteinExistence type="predicted"/>
<dbReference type="Proteomes" id="UP000886210">
    <property type="component" value="Unassembled WGS sequence"/>
</dbReference>
<organism evidence="2">
    <name type="scientific">Thermococcus litoralis</name>
    <dbReference type="NCBI Taxonomy" id="2265"/>
    <lineage>
        <taxon>Archaea</taxon>
        <taxon>Methanobacteriati</taxon>
        <taxon>Methanobacteriota</taxon>
        <taxon>Thermococci</taxon>
        <taxon>Thermococcales</taxon>
        <taxon>Thermococcaceae</taxon>
        <taxon>Thermococcus</taxon>
    </lineage>
</organism>